<dbReference type="Gene3D" id="3.30.230.30">
    <property type="entry name" value="Impact, N-terminal domain"/>
    <property type="match status" value="1"/>
</dbReference>
<organism evidence="3 4">
    <name type="scientific">Pedobacter steynii</name>
    <dbReference type="NCBI Taxonomy" id="430522"/>
    <lineage>
        <taxon>Bacteria</taxon>
        <taxon>Pseudomonadati</taxon>
        <taxon>Bacteroidota</taxon>
        <taxon>Sphingobacteriia</taxon>
        <taxon>Sphingobacteriales</taxon>
        <taxon>Sphingobacteriaceae</taxon>
        <taxon>Pedobacter</taxon>
    </lineage>
</organism>
<name>A0A1D7QMK8_9SPHI</name>
<dbReference type="InterPro" id="IPR020569">
    <property type="entry name" value="UPF0029_Impact_CS"/>
</dbReference>
<proteinExistence type="inferred from homology"/>
<protein>
    <submittedName>
        <fullName evidence="3">YigZ family protein</fullName>
    </submittedName>
</protein>
<evidence type="ECO:0000259" key="2">
    <source>
        <dbReference type="Pfam" id="PF01205"/>
    </source>
</evidence>
<dbReference type="PANTHER" id="PTHR16301:SF20">
    <property type="entry name" value="IMPACT FAMILY MEMBER YIGZ"/>
    <property type="match status" value="1"/>
</dbReference>
<dbReference type="PROSITE" id="PS00910">
    <property type="entry name" value="UPF0029"/>
    <property type="match status" value="1"/>
</dbReference>
<reference evidence="3 4" key="1">
    <citation type="submission" date="2016-08" db="EMBL/GenBank/DDBJ databases">
        <authorList>
            <person name="Seilhamer J.J."/>
        </authorList>
    </citation>
    <scope>NUCLEOTIDE SEQUENCE [LARGE SCALE GENOMIC DNA]</scope>
    <source>
        <strain evidence="3 4">DX4</strain>
    </source>
</reference>
<accession>A0A1D7QMK8</accession>
<dbReference type="GO" id="GO:0006446">
    <property type="term" value="P:regulation of translational initiation"/>
    <property type="evidence" value="ECO:0007669"/>
    <property type="project" value="TreeGrafter"/>
</dbReference>
<dbReference type="InterPro" id="IPR001498">
    <property type="entry name" value="Impact_N"/>
</dbReference>
<dbReference type="Pfam" id="PF01205">
    <property type="entry name" value="Impact_N"/>
    <property type="match status" value="1"/>
</dbReference>
<dbReference type="InterPro" id="IPR036956">
    <property type="entry name" value="Impact_N_sf"/>
</dbReference>
<dbReference type="SUPFAM" id="SSF54211">
    <property type="entry name" value="Ribosomal protein S5 domain 2-like"/>
    <property type="match status" value="1"/>
</dbReference>
<dbReference type="OrthoDB" id="9813771at2"/>
<dbReference type="KEGG" id="psty:BFS30_23675"/>
<dbReference type="PANTHER" id="PTHR16301">
    <property type="entry name" value="IMPACT-RELATED"/>
    <property type="match status" value="1"/>
</dbReference>
<evidence type="ECO:0000313" key="4">
    <source>
        <dbReference type="Proteomes" id="UP000094313"/>
    </source>
</evidence>
<dbReference type="InterPro" id="IPR020568">
    <property type="entry name" value="Ribosomal_Su5_D2-typ_SF"/>
</dbReference>
<sequence>MMLFDDTYKTITTPSEGLFKDRGSKFIAFAYPIRSEDEVKALLANLRSEHGKARHFCWALRLSPDRGVFRIQDDGEPSGTAGRPILNALLSADLTNILVVVVRYFGGTLLGVPGLINAYKTAAVEAIQTAEIVEKTVNDIYELTFDYLMMNDVMRLFKEEQLNILSQDFDNSCKIKFEVRKANLNVVLGKLEKIDGVKITYLFTS</sequence>
<keyword evidence="4" id="KW-1185">Reference proteome</keyword>
<dbReference type="InterPro" id="IPR023582">
    <property type="entry name" value="Impact"/>
</dbReference>
<dbReference type="Proteomes" id="UP000094313">
    <property type="component" value="Chromosome"/>
</dbReference>
<gene>
    <name evidence="3" type="ORF">BFS30_23675</name>
</gene>
<feature type="domain" description="Impact N-terminal" evidence="2">
    <location>
        <begin position="22"/>
        <end position="127"/>
    </location>
</feature>
<comment type="similarity">
    <text evidence="1">Belongs to the IMPACT family.</text>
</comment>
<evidence type="ECO:0000313" key="3">
    <source>
        <dbReference type="EMBL" id="AOM79896.1"/>
    </source>
</evidence>
<dbReference type="AlphaFoldDB" id="A0A1D7QMK8"/>
<evidence type="ECO:0000256" key="1">
    <source>
        <dbReference type="ARBA" id="ARBA00007665"/>
    </source>
</evidence>
<dbReference type="EMBL" id="CP017141">
    <property type="protein sequence ID" value="AOM79896.1"/>
    <property type="molecule type" value="Genomic_DNA"/>
</dbReference>
<dbReference type="GO" id="GO:0005737">
    <property type="term" value="C:cytoplasm"/>
    <property type="evidence" value="ECO:0007669"/>
    <property type="project" value="TreeGrafter"/>
</dbReference>